<feature type="region of interest" description="Disordered" evidence="1">
    <location>
        <begin position="151"/>
        <end position="183"/>
    </location>
</feature>
<evidence type="ECO:0000259" key="2">
    <source>
        <dbReference type="Pfam" id="PF06972"/>
    </source>
</evidence>
<dbReference type="PANTHER" id="PTHR47070:SF2">
    <property type="entry name" value="OS06G0206100 PROTEIN"/>
    <property type="match status" value="1"/>
</dbReference>
<feature type="compositionally biased region" description="Basic and acidic residues" evidence="1">
    <location>
        <begin position="264"/>
        <end position="274"/>
    </location>
</feature>
<reference evidence="3 4" key="1">
    <citation type="submission" date="2024-01" db="EMBL/GenBank/DDBJ databases">
        <authorList>
            <person name="Waweru B."/>
        </authorList>
    </citation>
    <scope>NUCLEOTIDE SEQUENCE [LARGE SCALE GENOMIC DNA]</scope>
</reference>
<evidence type="ECO:0000256" key="1">
    <source>
        <dbReference type="SAM" id="MobiDB-lite"/>
    </source>
</evidence>
<comment type="caution">
    <text evidence="3">The sequence shown here is derived from an EMBL/GenBank/DDBJ whole genome shotgun (WGS) entry which is preliminary data.</text>
</comment>
<feature type="compositionally biased region" description="Polar residues" evidence="1">
    <location>
        <begin position="275"/>
        <end position="299"/>
    </location>
</feature>
<evidence type="ECO:0000313" key="4">
    <source>
        <dbReference type="Proteomes" id="UP001314170"/>
    </source>
</evidence>
<proteinExistence type="predicted"/>
<feature type="compositionally biased region" description="Basic and acidic residues" evidence="1">
    <location>
        <begin position="90"/>
        <end position="106"/>
    </location>
</feature>
<feature type="region of interest" description="Disordered" evidence="1">
    <location>
        <begin position="580"/>
        <end position="643"/>
    </location>
</feature>
<dbReference type="PANTHER" id="PTHR47070">
    <property type="entry name" value="HYDROXYPROLINE-RICH GLYCOPROTEIN-LIKE"/>
    <property type="match status" value="1"/>
</dbReference>
<feature type="region of interest" description="Disordered" evidence="1">
    <location>
        <begin position="227"/>
        <end position="299"/>
    </location>
</feature>
<feature type="region of interest" description="Disordered" evidence="1">
    <location>
        <begin position="1"/>
        <end position="31"/>
    </location>
</feature>
<keyword evidence="4" id="KW-1185">Reference proteome</keyword>
<protein>
    <recommendedName>
        <fullName evidence="2">GBF-interacting protein 1 N-terminal domain-containing protein</fullName>
    </recommendedName>
</protein>
<gene>
    <name evidence="3" type="ORF">DCAF_LOCUS26818</name>
</gene>
<feature type="region of interest" description="Disordered" evidence="1">
    <location>
        <begin position="401"/>
        <end position="451"/>
    </location>
</feature>
<feature type="compositionally biased region" description="Polar residues" evidence="1">
    <location>
        <begin position="618"/>
        <end position="633"/>
    </location>
</feature>
<feature type="region of interest" description="Disordered" evidence="1">
    <location>
        <begin position="70"/>
        <end position="136"/>
    </location>
</feature>
<dbReference type="Proteomes" id="UP001314170">
    <property type="component" value="Unassembled WGS sequence"/>
</dbReference>
<organism evidence="3 4">
    <name type="scientific">Dovyalis caffra</name>
    <dbReference type="NCBI Taxonomy" id="77055"/>
    <lineage>
        <taxon>Eukaryota</taxon>
        <taxon>Viridiplantae</taxon>
        <taxon>Streptophyta</taxon>
        <taxon>Embryophyta</taxon>
        <taxon>Tracheophyta</taxon>
        <taxon>Spermatophyta</taxon>
        <taxon>Magnoliopsida</taxon>
        <taxon>eudicotyledons</taxon>
        <taxon>Gunneridae</taxon>
        <taxon>Pentapetalae</taxon>
        <taxon>rosids</taxon>
        <taxon>fabids</taxon>
        <taxon>Malpighiales</taxon>
        <taxon>Salicaceae</taxon>
        <taxon>Flacourtieae</taxon>
        <taxon>Dovyalis</taxon>
    </lineage>
</organism>
<dbReference type="SUPFAM" id="SSF46934">
    <property type="entry name" value="UBA-like"/>
    <property type="match status" value="1"/>
</dbReference>
<feature type="domain" description="GBF-interacting protein 1 N-terminal" evidence="2">
    <location>
        <begin position="35"/>
        <end position="92"/>
    </location>
</feature>
<name>A0AAV1SR88_9ROSI</name>
<accession>A0AAV1SR88</accession>
<feature type="compositionally biased region" description="Basic and acidic residues" evidence="1">
    <location>
        <begin position="151"/>
        <end position="160"/>
    </location>
</feature>
<evidence type="ECO:0000313" key="3">
    <source>
        <dbReference type="EMBL" id="CAK7356545.1"/>
    </source>
</evidence>
<dbReference type="AlphaFoldDB" id="A0AAV1SR88"/>
<dbReference type="InterPro" id="IPR009060">
    <property type="entry name" value="UBA-like_sf"/>
</dbReference>
<dbReference type="Pfam" id="PF06972">
    <property type="entry name" value="GIP1_N"/>
    <property type="match status" value="1"/>
</dbReference>
<dbReference type="InterPro" id="IPR009719">
    <property type="entry name" value="GIP1_N"/>
</dbReference>
<sequence>MVATTATSAVTGAGAGASTSGGQQQQQQQTHTLSARVRKTIQSIKEIVGNFSDADIYMVLKETNMDPNETAQKLLNQDPFHEVKRKRDKKKESMSYRGSVDSRKLSENFGLGMRPRTFSDHNARRGSYTRTASPGHRGINREFRVVRDNRVNQNTDREPKPALLQGSTSAKGQGSGVITEKGGLPMQNTVKKVLKRPQSQRLSKLLGSRHFYLGSPEFLLTTLSSSTGISSNVKPSDAWRSPHASNGPTDSVHRFNRDANSSVTDRKVSEEKRSTASNATTSRVQVAKSNNSQQHHASLASSNSIVGLYSSSTDPVHVPSPDSRSSGVVGAIKREVGVVGGRRQSFENAVKDLSSSNSISESFHPFTAISKSDHVSQTAAIESMPSVPVNRSFLNNQYNSRPHQQAVGHPKASQHNKEWKPKLSQKSSITSPGVFGTPKKSSLPPTDDSKDMKLNAANLQDKFSLVNIRENQNVIIAQHIRVPETDRCKLIFGSFGEFDASRNSAPGFQAVGILEESNGESAISFGMLLFPYNRLEMSHILFANVNGGLVGVKCLPASSPESSSDDASGGKQIEVLDDQARNSGSDSPAAGLASEHPLPEKSSSPPNLDNYADIGLVRNSSPSYAPLESQQQQDHPELPSFSAYDSQPGYDISYFRPQIDETVRGQGLLSPHEALTSHSANNIPTSTMPTVQQQPPMAQMYPPVHVSHFTNMMPYRQYISPVYVPPMPMPGYSSNPAYPHPSNGNSYLMMPGGGSHLNANGLKYGIQHYKPVPGNNPAGFGNFTSPSGYAMNAPGVVASATGLEDSSRMKYKDGNLYVPNPQAEASEIWIQNPREIPGMQSAPYYNMPGQTHAAAYLQSHTGHASFNAAAAQSSHMQFPGLYPPPPQPTAMTSPHHLGPVMVGNVGVGVAPSAPGAQVGAYQQTQLGHLNWTTNF</sequence>
<dbReference type="EMBL" id="CAWUPB010001197">
    <property type="protein sequence ID" value="CAK7356545.1"/>
    <property type="molecule type" value="Genomic_DNA"/>
</dbReference>